<protein>
    <recommendedName>
        <fullName evidence="3">histone acetyltransferase</fullName>
        <ecNumber evidence="3">2.3.1.48</ecNumber>
    </recommendedName>
</protein>
<dbReference type="PROSITE" id="PS51727">
    <property type="entry name" value="CBP_P300_HAT"/>
    <property type="match status" value="1"/>
</dbReference>
<dbReference type="PROSITE" id="PS01359">
    <property type="entry name" value="ZF_PHD_1"/>
    <property type="match status" value="1"/>
</dbReference>
<dbReference type="PROSITE" id="PS50014">
    <property type="entry name" value="BROMODOMAIN_2"/>
    <property type="match status" value="1"/>
</dbReference>
<sequence length="1182" mass="132888">MAGRPRQASVQGIVNRNQGYSGLVSAVNILHRDEIKGHIASLVRFSSEIKPNELRGRLTQLLRIQMDLPYAYIFRKPVDPVAMGIPDYFEVIKRPMDLSTIKRQLEVNYYKTMRSFKEDVLLVYNNAILYNPESQDGFGVREIAQEYAQIFIEDYNKLLCRLKAKEASKRSNAEACRLCGGGQYLFEPPVYFCNHCKQKVRRGANFYMSPDNKLAWCSGCYSNFRGQVELDDGAKVEKSALKKKENTEDTEESWVQCNRCCRWYHQICAMFNGRSSVGKASSYFCPICILRHFDETKRDRIPPQISLARGKGLRAKDLPRTKFSDFIESKLAGRILFERKREAKKRGLTLCDVPEPGAFTVRVVLHKDTALVPRGNLARTYKGEPHKYPESFPHRVKCVLLFQSIDGLDVLVFALYTQSFGSEAPAPNARTLYIAYLDSVFYMEPRFLRTPLYQELLLAAIEYEKRRGITKTFIWACPPMAGDDYILYCHPREQKTQKVDMLRAWYWRLLEDARKRGIVCSVDNLYDGYLRRLCSLPGVPNFEGDYWPGLAEQHIMDLEKSGADPKGLAPRAQRAIMRSRTTADGTMLAPPKSKKSRSATKKKSKTKSKSRSRSNTMASTGPAQKRKSEGGGANGDTSTAQPPQFGEGNSLWPPPPPAKWVEMPQQDALTAKIGDCIRQMKEDFFVVHLYHICAECNESMDKTDQLYWLPKAYTEGMGSLDVQKKRYAPPYALCDPCYRKAYEVEHGGSPGHVKMPPTLDEKKKQEAQEAAKEAAKEAKLKSETREGAPASLKRVAGQSETGVKRSKSSSSEDAPAAAAARPGPTAPGSAPPASSLSDAGPKSLVKSEPGTAQNVTVKVEEEKEEGLGGASSTAIPQIHDSATPSTAADGSEGAEDHEMSEKGRVLETEERILPAGQSAKPQNPWVHRPCELDEMALHRAYVERETRDPDPLMDNQFFDNRNQFLSLCQSNNYQFDQLRRAKHSSMMVLYHLHNPDQPAFPRVCSACAQEIKDADWFTCRTCDAYDVCAECHKTVKHEHPLHKRSPESEAKYLADQQARRAQITAYLNLLKHACTCSSPNCSQTKCAQMKVGLDHWNSCRVQTPQVCAQCQNIKKLINLHTLHCREPPGRCPVPRCNRIKQETRRMQAVQADRRIKARMAAKRANSNGSPPPASTPPQVPTV</sequence>
<dbReference type="InterPro" id="IPR011011">
    <property type="entry name" value="Znf_FYVE_PHD"/>
</dbReference>
<dbReference type="GO" id="GO:0003713">
    <property type="term" value="F:transcription coactivator activity"/>
    <property type="evidence" value="ECO:0007669"/>
    <property type="project" value="TreeGrafter"/>
</dbReference>
<evidence type="ECO:0000256" key="1">
    <source>
        <dbReference type="ARBA" id="ARBA00002581"/>
    </source>
</evidence>
<evidence type="ECO:0000256" key="5">
    <source>
        <dbReference type="ARBA" id="ARBA00022723"/>
    </source>
</evidence>
<evidence type="ECO:0000259" key="18">
    <source>
        <dbReference type="PROSITE" id="PS50014"/>
    </source>
</evidence>
<feature type="region of interest" description="Disordered" evidence="17">
    <location>
        <begin position="748"/>
        <end position="903"/>
    </location>
</feature>
<evidence type="ECO:0000256" key="15">
    <source>
        <dbReference type="PROSITE-ProRule" id="PRU00035"/>
    </source>
</evidence>
<gene>
    <name evidence="22" type="ORF">FCC1311_021092</name>
</gene>
<organism evidence="22 23">
    <name type="scientific">Hondaea fermentalgiana</name>
    <dbReference type="NCBI Taxonomy" id="2315210"/>
    <lineage>
        <taxon>Eukaryota</taxon>
        <taxon>Sar</taxon>
        <taxon>Stramenopiles</taxon>
        <taxon>Bigyra</taxon>
        <taxon>Labyrinthulomycetes</taxon>
        <taxon>Thraustochytrida</taxon>
        <taxon>Thraustochytriidae</taxon>
        <taxon>Hondaea</taxon>
    </lineage>
</organism>
<feature type="compositionally biased region" description="Pro residues" evidence="17">
    <location>
        <begin position="1169"/>
        <end position="1182"/>
    </location>
</feature>
<feature type="compositionally biased region" description="Low complexity" evidence="17">
    <location>
        <begin position="808"/>
        <end position="841"/>
    </location>
</feature>
<accession>A0A2R5G4G8</accession>
<dbReference type="SMART" id="SM00551">
    <property type="entry name" value="ZnF_TAZ"/>
    <property type="match status" value="1"/>
</dbReference>
<dbReference type="GO" id="GO:0000123">
    <property type="term" value="C:histone acetyltransferase complex"/>
    <property type="evidence" value="ECO:0007669"/>
    <property type="project" value="TreeGrafter"/>
</dbReference>
<keyword evidence="10 15" id="KW-0103">Bromodomain</keyword>
<dbReference type="InterPro" id="IPR001487">
    <property type="entry name" value="Bromodomain"/>
</dbReference>
<evidence type="ECO:0000256" key="10">
    <source>
        <dbReference type="ARBA" id="ARBA00023117"/>
    </source>
</evidence>
<dbReference type="SUPFAM" id="SSF57850">
    <property type="entry name" value="RING/U-box"/>
    <property type="match status" value="1"/>
</dbReference>
<dbReference type="Proteomes" id="UP000241890">
    <property type="component" value="Unassembled WGS sequence"/>
</dbReference>
<dbReference type="AlphaFoldDB" id="A0A2R5G4G8"/>
<dbReference type="PROSITE" id="PS50016">
    <property type="entry name" value="ZF_PHD_2"/>
    <property type="match status" value="1"/>
</dbReference>
<evidence type="ECO:0000256" key="17">
    <source>
        <dbReference type="SAM" id="MobiDB-lite"/>
    </source>
</evidence>
<feature type="domain" description="CBP/p300-type HAT" evidence="21">
    <location>
        <begin position="312"/>
        <end position="997"/>
    </location>
</feature>
<evidence type="ECO:0000256" key="9">
    <source>
        <dbReference type="ARBA" id="ARBA00023015"/>
    </source>
</evidence>
<feature type="domain" description="TAZ-type" evidence="20">
    <location>
        <begin position="1056"/>
        <end position="1139"/>
    </location>
</feature>
<feature type="domain" description="PHD-type" evidence="19">
    <location>
        <begin position="214"/>
        <end position="291"/>
    </location>
</feature>
<comment type="subcellular location">
    <subcellularLocation>
        <location evidence="2">Nucleus</location>
    </subcellularLocation>
</comment>
<keyword evidence="9" id="KW-0805">Transcription regulation</keyword>
<dbReference type="GO" id="GO:0031490">
    <property type="term" value="F:chromatin DNA binding"/>
    <property type="evidence" value="ECO:0007669"/>
    <property type="project" value="TreeGrafter"/>
</dbReference>
<evidence type="ECO:0000259" key="19">
    <source>
        <dbReference type="PROSITE" id="PS50016"/>
    </source>
</evidence>
<dbReference type="GO" id="GO:0004402">
    <property type="term" value="F:histone acetyltransferase activity"/>
    <property type="evidence" value="ECO:0007669"/>
    <property type="project" value="InterPro"/>
</dbReference>
<dbReference type="GO" id="GO:0005634">
    <property type="term" value="C:nucleus"/>
    <property type="evidence" value="ECO:0007669"/>
    <property type="project" value="UniProtKB-SubCell"/>
</dbReference>
<dbReference type="SMART" id="SM01250">
    <property type="entry name" value="KAT11"/>
    <property type="match status" value="1"/>
</dbReference>
<dbReference type="GO" id="GO:0045944">
    <property type="term" value="P:positive regulation of transcription by RNA polymerase II"/>
    <property type="evidence" value="ECO:0007669"/>
    <property type="project" value="TreeGrafter"/>
</dbReference>
<dbReference type="EC" id="2.3.1.48" evidence="3"/>
<dbReference type="Gene3D" id="3.30.40.10">
    <property type="entry name" value="Zinc/RING finger domain, C3HC4 (zinc finger)"/>
    <property type="match status" value="1"/>
</dbReference>
<evidence type="ECO:0000256" key="13">
    <source>
        <dbReference type="ARBA" id="ARBA00023242"/>
    </source>
</evidence>
<dbReference type="EMBL" id="BEYU01000016">
    <property type="protein sequence ID" value="GBG25890.1"/>
    <property type="molecule type" value="Genomic_DNA"/>
</dbReference>
<dbReference type="PROSITE" id="PS50134">
    <property type="entry name" value="ZF_TAZ"/>
    <property type="match status" value="1"/>
</dbReference>
<dbReference type="InterPro" id="IPR035898">
    <property type="entry name" value="TAZ_dom_sf"/>
</dbReference>
<dbReference type="InterPro" id="IPR018359">
    <property type="entry name" value="Bromodomain_CS"/>
</dbReference>
<feature type="compositionally biased region" description="Basic and acidic residues" evidence="17">
    <location>
        <begin position="759"/>
        <end position="786"/>
    </location>
</feature>
<comment type="function">
    <text evidence="1">Acetyltransferase enzyme. Acetylates histones, giving a specific tag for transcriptional activation.</text>
</comment>
<evidence type="ECO:0000259" key="21">
    <source>
        <dbReference type="PROSITE" id="PS51727"/>
    </source>
</evidence>
<comment type="caution">
    <text evidence="22">The sequence shown here is derived from an EMBL/GenBank/DDBJ whole genome shotgun (WGS) entry which is preliminary data.</text>
</comment>
<feature type="compositionally biased region" description="Basic residues" evidence="17">
    <location>
        <begin position="592"/>
        <end position="612"/>
    </location>
</feature>
<feature type="region of interest" description="Disordered" evidence="17">
    <location>
        <begin position="1158"/>
        <end position="1182"/>
    </location>
</feature>
<feature type="compositionally biased region" description="Basic and acidic residues" evidence="17">
    <location>
        <begin position="894"/>
        <end position="903"/>
    </location>
</feature>
<evidence type="ECO:0000256" key="16">
    <source>
        <dbReference type="PROSITE-ProRule" id="PRU00146"/>
    </source>
</evidence>
<evidence type="ECO:0000256" key="14">
    <source>
        <dbReference type="ARBA" id="ARBA00048017"/>
    </source>
</evidence>
<evidence type="ECO:0000313" key="22">
    <source>
        <dbReference type="EMBL" id="GBG25890.1"/>
    </source>
</evidence>
<evidence type="ECO:0000256" key="11">
    <source>
        <dbReference type="ARBA" id="ARBA00023159"/>
    </source>
</evidence>
<proteinExistence type="predicted"/>
<dbReference type="SMART" id="SM00249">
    <property type="entry name" value="PHD"/>
    <property type="match status" value="1"/>
</dbReference>
<evidence type="ECO:0000256" key="7">
    <source>
        <dbReference type="ARBA" id="ARBA00022833"/>
    </source>
</evidence>
<keyword evidence="12" id="KW-0804">Transcription</keyword>
<feature type="domain" description="Bromo" evidence="18">
    <location>
        <begin position="66"/>
        <end position="138"/>
    </location>
</feature>
<keyword evidence="8" id="KW-0156">Chromatin regulator</keyword>
<dbReference type="SUPFAM" id="SSF47370">
    <property type="entry name" value="Bromodomain"/>
    <property type="match status" value="1"/>
</dbReference>
<dbReference type="InterPro" id="IPR031162">
    <property type="entry name" value="CBP_P300_HAT"/>
</dbReference>
<evidence type="ECO:0000313" key="23">
    <source>
        <dbReference type="Proteomes" id="UP000241890"/>
    </source>
</evidence>
<dbReference type="PANTHER" id="PTHR13808">
    <property type="entry name" value="CBP/P300-RELATED"/>
    <property type="match status" value="1"/>
</dbReference>
<dbReference type="Pfam" id="PF00628">
    <property type="entry name" value="PHD"/>
    <property type="match status" value="1"/>
</dbReference>
<dbReference type="SUPFAM" id="SSF57903">
    <property type="entry name" value="FYVE/PHD zinc finger"/>
    <property type="match status" value="1"/>
</dbReference>
<dbReference type="InterPro" id="IPR043145">
    <property type="entry name" value="Znf_ZZ_sf"/>
</dbReference>
<evidence type="ECO:0000259" key="20">
    <source>
        <dbReference type="PROSITE" id="PS50134"/>
    </source>
</evidence>
<dbReference type="Pfam" id="PF02135">
    <property type="entry name" value="zf-TAZ"/>
    <property type="match status" value="1"/>
</dbReference>
<keyword evidence="13" id="KW-0539">Nucleus</keyword>
<reference evidence="22 23" key="1">
    <citation type="submission" date="2017-12" db="EMBL/GenBank/DDBJ databases">
        <title>Sequencing, de novo assembly and annotation of complete genome of a new Thraustochytrid species, strain FCC1311.</title>
        <authorList>
            <person name="Sedici K."/>
            <person name="Godart F."/>
            <person name="Aiese Cigliano R."/>
            <person name="Sanseverino W."/>
            <person name="Barakat M."/>
            <person name="Ortet P."/>
            <person name="Marechal E."/>
            <person name="Cagnac O."/>
            <person name="Amato A."/>
        </authorList>
    </citation>
    <scope>NUCLEOTIDE SEQUENCE [LARGE SCALE GENOMIC DNA]</scope>
</reference>
<dbReference type="InterPro" id="IPR019787">
    <property type="entry name" value="Znf_PHD-finger"/>
</dbReference>
<dbReference type="Gene3D" id="1.20.920.10">
    <property type="entry name" value="Bromodomain-like"/>
    <property type="match status" value="1"/>
</dbReference>
<dbReference type="InParanoid" id="A0A2R5G4G8"/>
<dbReference type="Pfam" id="PF00439">
    <property type="entry name" value="Bromodomain"/>
    <property type="match status" value="1"/>
</dbReference>
<dbReference type="GO" id="GO:0008270">
    <property type="term" value="F:zinc ion binding"/>
    <property type="evidence" value="ECO:0007669"/>
    <property type="project" value="UniProtKB-KW"/>
</dbReference>
<evidence type="ECO:0000256" key="12">
    <source>
        <dbReference type="ARBA" id="ARBA00023163"/>
    </source>
</evidence>
<dbReference type="InterPro" id="IPR036427">
    <property type="entry name" value="Bromodomain-like_sf"/>
</dbReference>
<dbReference type="SUPFAM" id="SSF57933">
    <property type="entry name" value="TAZ domain"/>
    <property type="match status" value="1"/>
</dbReference>
<name>A0A2R5G4G8_9STRA</name>
<keyword evidence="4 22" id="KW-0808">Transferase</keyword>
<keyword evidence="23" id="KW-1185">Reference proteome</keyword>
<dbReference type="SMART" id="SM00297">
    <property type="entry name" value="BROMO"/>
    <property type="match status" value="1"/>
</dbReference>
<dbReference type="GO" id="GO:0005667">
    <property type="term" value="C:transcription regulator complex"/>
    <property type="evidence" value="ECO:0007669"/>
    <property type="project" value="TreeGrafter"/>
</dbReference>
<feature type="compositionally biased region" description="Polar residues" evidence="17">
    <location>
        <begin position="870"/>
        <end position="888"/>
    </location>
</feature>
<dbReference type="InterPro" id="IPR001965">
    <property type="entry name" value="Znf_PHD"/>
</dbReference>
<dbReference type="OrthoDB" id="899at2759"/>
<keyword evidence="7" id="KW-0862">Zinc</keyword>
<evidence type="ECO:0000256" key="4">
    <source>
        <dbReference type="ARBA" id="ARBA00022679"/>
    </source>
</evidence>
<dbReference type="PANTHER" id="PTHR13808:SF1">
    <property type="entry name" value="HISTONE ACETYLTRANSFERASE"/>
    <property type="match status" value="1"/>
</dbReference>
<dbReference type="InterPro" id="IPR013083">
    <property type="entry name" value="Znf_RING/FYVE/PHD"/>
</dbReference>
<dbReference type="Gene3D" id="1.20.1020.10">
    <property type="entry name" value="TAZ domain"/>
    <property type="match status" value="1"/>
</dbReference>
<evidence type="ECO:0000256" key="3">
    <source>
        <dbReference type="ARBA" id="ARBA00013184"/>
    </source>
</evidence>
<keyword evidence="5" id="KW-0479">Metal-binding</keyword>
<dbReference type="InterPro" id="IPR000197">
    <property type="entry name" value="Znf_TAZ"/>
</dbReference>
<dbReference type="PRINTS" id="PR00503">
    <property type="entry name" value="BROMODOMAIN"/>
</dbReference>
<keyword evidence="11" id="KW-0010">Activator</keyword>
<dbReference type="PROSITE" id="PS00633">
    <property type="entry name" value="BROMODOMAIN_1"/>
    <property type="match status" value="1"/>
</dbReference>
<dbReference type="Gene3D" id="3.30.60.90">
    <property type="match status" value="1"/>
</dbReference>
<comment type="catalytic activity">
    <reaction evidence="14">
        <text>L-lysyl-[protein] + acetyl-CoA = N(6)-acetyl-L-lysyl-[protein] + CoA + H(+)</text>
        <dbReference type="Rhea" id="RHEA:45948"/>
        <dbReference type="Rhea" id="RHEA-COMP:9752"/>
        <dbReference type="Rhea" id="RHEA-COMP:10731"/>
        <dbReference type="ChEBI" id="CHEBI:15378"/>
        <dbReference type="ChEBI" id="CHEBI:29969"/>
        <dbReference type="ChEBI" id="CHEBI:57287"/>
        <dbReference type="ChEBI" id="CHEBI:57288"/>
        <dbReference type="ChEBI" id="CHEBI:61930"/>
        <dbReference type="EC" id="2.3.1.48"/>
    </reaction>
</comment>
<evidence type="ECO:0000256" key="2">
    <source>
        <dbReference type="ARBA" id="ARBA00004123"/>
    </source>
</evidence>
<dbReference type="InterPro" id="IPR019786">
    <property type="entry name" value="Zinc_finger_PHD-type_CS"/>
</dbReference>
<evidence type="ECO:0000256" key="8">
    <source>
        <dbReference type="ARBA" id="ARBA00022853"/>
    </source>
</evidence>
<dbReference type="InterPro" id="IPR013178">
    <property type="entry name" value="Histone_AcTrfase_Rtt109/CBP"/>
</dbReference>
<feature type="region of interest" description="Disordered" evidence="17">
    <location>
        <begin position="579"/>
        <end position="661"/>
    </location>
</feature>
<keyword evidence="6 16" id="KW-0863">Zinc-finger</keyword>
<evidence type="ECO:0000256" key="6">
    <source>
        <dbReference type="ARBA" id="ARBA00022771"/>
    </source>
</evidence>
<dbReference type="Pfam" id="PF08214">
    <property type="entry name" value="HAT_KAT11"/>
    <property type="match status" value="1"/>
</dbReference>